<evidence type="ECO:0000313" key="1">
    <source>
        <dbReference type="EMBL" id="KKL14093.1"/>
    </source>
</evidence>
<gene>
    <name evidence="1" type="ORF">LCGC14_2519190</name>
</gene>
<dbReference type="EMBL" id="LAZR01040599">
    <property type="protein sequence ID" value="KKL14093.1"/>
    <property type="molecule type" value="Genomic_DNA"/>
</dbReference>
<sequence>MIFNEIVKEEIKSKNLDWNNNPDIGDIENFKIVSLYYGTHTKDVRNIFREGIYAGKDGYVLCALEPFTAFAYAAMSHSLKESAVPLQDRIVFKVNIPYRFVSDSIIVNNSNGDYKDWGKSDVEYYALNEVRVPNHIPVDFIEGYMTKNDC</sequence>
<name>A0A0F9DQ69_9ZZZZ</name>
<organism evidence="1">
    <name type="scientific">marine sediment metagenome</name>
    <dbReference type="NCBI Taxonomy" id="412755"/>
    <lineage>
        <taxon>unclassified sequences</taxon>
        <taxon>metagenomes</taxon>
        <taxon>ecological metagenomes</taxon>
    </lineage>
</organism>
<dbReference type="AlphaFoldDB" id="A0A0F9DQ69"/>
<comment type="caution">
    <text evidence="1">The sequence shown here is derived from an EMBL/GenBank/DDBJ whole genome shotgun (WGS) entry which is preliminary data.</text>
</comment>
<reference evidence="1" key="1">
    <citation type="journal article" date="2015" name="Nature">
        <title>Complex archaea that bridge the gap between prokaryotes and eukaryotes.</title>
        <authorList>
            <person name="Spang A."/>
            <person name="Saw J.H."/>
            <person name="Jorgensen S.L."/>
            <person name="Zaremba-Niedzwiedzka K."/>
            <person name="Martijn J."/>
            <person name="Lind A.E."/>
            <person name="van Eijk R."/>
            <person name="Schleper C."/>
            <person name="Guy L."/>
            <person name="Ettema T.J."/>
        </authorList>
    </citation>
    <scope>NUCLEOTIDE SEQUENCE</scope>
</reference>
<accession>A0A0F9DQ69</accession>
<protein>
    <submittedName>
        <fullName evidence="1">Uncharacterized protein</fullName>
    </submittedName>
</protein>
<proteinExistence type="predicted"/>